<dbReference type="EMBL" id="JBHSNO010000005">
    <property type="protein sequence ID" value="MFC5589138.1"/>
    <property type="molecule type" value="Genomic_DNA"/>
</dbReference>
<keyword evidence="3" id="KW-1133">Transmembrane helix</keyword>
<dbReference type="Gene3D" id="2.40.30.170">
    <property type="match status" value="1"/>
</dbReference>
<proteinExistence type="predicted"/>
<reference evidence="5" key="1">
    <citation type="journal article" date="2019" name="Int. J. Syst. Evol. Microbiol.">
        <title>The Global Catalogue of Microorganisms (GCM) 10K type strain sequencing project: providing services to taxonomists for standard genome sequencing and annotation.</title>
        <authorList>
            <consortium name="The Broad Institute Genomics Platform"/>
            <consortium name="The Broad Institute Genome Sequencing Center for Infectious Disease"/>
            <person name="Wu L."/>
            <person name="Ma J."/>
        </authorList>
    </citation>
    <scope>NUCLEOTIDE SEQUENCE [LARGE SCALE GENOMIC DNA]</scope>
    <source>
        <strain evidence="5">CGMCC 4.1434</strain>
    </source>
</reference>
<dbReference type="PANTHER" id="PTHR32347">
    <property type="entry name" value="EFFLUX SYSTEM COMPONENT YKNX-RELATED"/>
    <property type="match status" value="1"/>
</dbReference>
<keyword evidence="3" id="KW-0812">Transmembrane</keyword>
<sequence>MNKRMNIAVAIAISSFIAMNFYLLFSDKSVIPKSVYIDRYEQMGAHHVQQEIGKEGLVAPFETYTVYVGREETVDTWFVQEGDHVDVGDNLAFLQTEHVEGQRAIWEADLQALDEQESALLSLISNLESERKYSANDSSANVSEKVEGEWAVDVQVDVKQDASFAQAISAAEQELALIERQRVVVEAQLAQNTTKPALVSPVEGIVSNITRHGTMLAVDIFSSQRIVVTYAKNKEWQQIENGDRVLIQGDGVEEVLEGTVLSVSMAPASDNEWLRTYKALDDETITNPLAYYEVRILFDSDLESIPFGTDVNAVVIVNEAQDAITINDKWLHRSYKESASVWKIDDTGHAQLTTIETPFSWQSRAVVSEGLQIGDIALDKPDLSQYGDAPRVFMALPTDMPTKSQWRTFGWRNYIKYGLIK</sequence>
<evidence type="ECO:0000256" key="2">
    <source>
        <dbReference type="ARBA" id="ARBA00023054"/>
    </source>
</evidence>
<keyword evidence="3" id="KW-0472">Membrane</keyword>
<organism evidence="4 5">
    <name type="scientific">Sporosarcina soli</name>
    <dbReference type="NCBI Taxonomy" id="334736"/>
    <lineage>
        <taxon>Bacteria</taxon>
        <taxon>Bacillati</taxon>
        <taxon>Bacillota</taxon>
        <taxon>Bacilli</taxon>
        <taxon>Bacillales</taxon>
        <taxon>Caryophanaceae</taxon>
        <taxon>Sporosarcina</taxon>
    </lineage>
</organism>
<evidence type="ECO:0000256" key="1">
    <source>
        <dbReference type="ARBA" id="ARBA00004196"/>
    </source>
</evidence>
<dbReference type="RefSeq" id="WP_381433322.1">
    <property type="nucleotide sequence ID" value="NZ_JBHSNO010000005.1"/>
</dbReference>
<dbReference type="PANTHER" id="PTHR32347:SF23">
    <property type="entry name" value="BLL5650 PROTEIN"/>
    <property type="match status" value="1"/>
</dbReference>
<protein>
    <submittedName>
        <fullName evidence="4">Efflux RND transporter periplasmic adaptor subunit</fullName>
    </submittedName>
</protein>
<accession>A0ABW0TL73</accession>
<evidence type="ECO:0000313" key="4">
    <source>
        <dbReference type="EMBL" id="MFC5589138.1"/>
    </source>
</evidence>
<name>A0ABW0TL73_9BACL</name>
<keyword evidence="2" id="KW-0175">Coiled coil</keyword>
<dbReference type="InterPro" id="IPR050465">
    <property type="entry name" value="UPF0194_transport"/>
</dbReference>
<gene>
    <name evidence="4" type="ORF">ACFPRA_09585</name>
</gene>
<feature type="transmembrane region" description="Helical" evidence="3">
    <location>
        <begin position="7"/>
        <end position="25"/>
    </location>
</feature>
<comment type="subcellular location">
    <subcellularLocation>
        <location evidence="1">Cell envelope</location>
    </subcellularLocation>
</comment>
<evidence type="ECO:0000313" key="5">
    <source>
        <dbReference type="Proteomes" id="UP001596109"/>
    </source>
</evidence>
<keyword evidence="5" id="KW-1185">Reference proteome</keyword>
<dbReference type="Proteomes" id="UP001596109">
    <property type="component" value="Unassembled WGS sequence"/>
</dbReference>
<comment type="caution">
    <text evidence="4">The sequence shown here is derived from an EMBL/GenBank/DDBJ whole genome shotgun (WGS) entry which is preliminary data.</text>
</comment>
<evidence type="ECO:0000256" key="3">
    <source>
        <dbReference type="SAM" id="Phobius"/>
    </source>
</evidence>